<comment type="similarity">
    <text evidence="1">Belongs to the methyltransferase superfamily.</text>
</comment>
<protein>
    <submittedName>
        <fullName evidence="5">Methyltransferase</fullName>
    </submittedName>
</protein>
<comment type="caution">
    <text evidence="5">The sequence shown here is derived from an EMBL/GenBank/DDBJ whole genome shotgun (WGS) entry which is preliminary data.</text>
</comment>
<organism evidence="5 6">
    <name type="scientific">Aureococcus anophagefferens</name>
    <name type="common">Harmful bloom alga</name>
    <dbReference type="NCBI Taxonomy" id="44056"/>
    <lineage>
        <taxon>Eukaryota</taxon>
        <taxon>Sar</taxon>
        <taxon>Stramenopiles</taxon>
        <taxon>Ochrophyta</taxon>
        <taxon>Pelagophyceae</taxon>
        <taxon>Pelagomonadales</taxon>
        <taxon>Pelagomonadaceae</taxon>
        <taxon>Aureococcus</taxon>
    </lineage>
</organism>
<dbReference type="Proteomes" id="UP001363151">
    <property type="component" value="Unassembled WGS sequence"/>
</dbReference>
<dbReference type="InterPro" id="IPR051419">
    <property type="entry name" value="Lys/N-term_MeTrsfase_sf"/>
</dbReference>
<evidence type="ECO:0000256" key="3">
    <source>
        <dbReference type="ARBA" id="ARBA00022679"/>
    </source>
</evidence>
<dbReference type="GO" id="GO:0032259">
    <property type="term" value="P:methylation"/>
    <property type="evidence" value="ECO:0007669"/>
    <property type="project" value="UniProtKB-KW"/>
</dbReference>
<dbReference type="InterPro" id="IPR029063">
    <property type="entry name" value="SAM-dependent_MTases_sf"/>
</dbReference>
<keyword evidence="3" id="KW-0808">Transferase</keyword>
<keyword evidence="2 5" id="KW-0489">Methyltransferase</keyword>
<evidence type="ECO:0000259" key="4">
    <source>
        <dbReference type="Pfam" id="PF08241"/>
    </source>
</evidence>
<reference evidence="5 6" key="1">
    <citation type="submission" date="2024-03" db="EMBL/GenBank/DDBJ databases">
        <title>Aureococcus anophagefferens CCMP1851 and Kratosvirus quantuckense: Draft genome of a second virus-susceptible host strain in the model system.</title>
        <authorList>
            <person name="Chase E."/>
            <person name="Truchon A.R."/>
            <person name="Schepens W."/>
            <person name="Wilhelm S.W."/>
        </authorList>
    </citation>
    <scope>NUCLEOTIDE SEQUENCE [LARGE SCALE GENOMIC DNA]</scope>
    <source>
        <strain evidence="5 6">CCMP1851</strain>
    </source>
</reference>
<dbReference type="CDD" id="cd02440">
    <property type="entry name" value="AdoMet_MTases"/>
    <property type="match status" value="1"/>
</dbReference>
<dbReference type="InterPro" id="IPR013216">
    <property type="entry name" value="Methyltransf_11"/>
</dbReference>
<gene>
    <name evidence="5" type="ORF">SO694_00082050</name>
</gene>
<feature type="domain" description="Methyltransferase type 11" evidence="4">
    <location>
        <begin position="47"/>
        <end position="127"/>
    </location>
</feature>
<dbReference type="Gene3D" id="3.40.50.150">
    <property type="entry name" value="Vaccinia Virus protein VP39"/>
    <property type="match status" value="1"/>
</dbReference>
<proteinExistence type="inferred from homology"/>
<dbReference type="GO" id="GO:0008168">
    <property type="term" value="F:methyltransferase activity"/>
    <property type="evidence" value="ECO:0007669"/>
    <property type="project" value="UniProtKB-KW"/>
</dbReference>
<keyword evidence="6" id="KW-1185">Reference proteome</keyword>
<dbReference type="SUPFAM" id="SSF53335">
    <property type="entry name" value="S-adenosyl-L-methionine-dependent methyltransferases"/>
    <property type="match status" value="1"/>
</dbReference>
<dbReference type="EMBL" id="JBBJCI010000373">
    <property type="protein sequence ID" value="KAK7231813.1"/>
    <property type="molecule type" value="Genomic_DNA"/>
</dbReference>
<dbReference type="PANTHER" id="PTHR12176:SF79">
    <property type="entry name" value="METHYLTRANSFERASE TYPE 11 DOMAIN-CONTAINING PROTEIN"/>
    <property type="match status" value="1"/>
</dbReference>
<name>A0ABR1FJ26_AURAN</name>
<evidence type="ECO:0000256" key="2">
    <source>
        <dbReference type="ARBA" id="ARBA00022603"/>
    </source>
</evidence>
<dbReference type="PANTHER" id="PTHR12176">
    <property type="entry name" value="SAM-DEPENDENT METHYLTRANSFERASE SUPERFAMILY PROTEIN"/>
    <property type="match status" value="1"/>
</dbReference>
<evidence type="ECO:0000256" key="1">
    <source>
        <dbReference type="ARBA" id="ARBA00008361"/>
    </source>
</evidence>
<evidence type="ECO:0000313" key="5">
    <source>
        <dbReference type="EMBL" id="KAK7231813.1"/>
    </source>
</evidence>
<accession>A0ABR1FJ26</accession>
<evidence type="ECO:0000313" key="6">
    <source>
        <dbReference type="Proteomes" id="UP001363151"/>
    </source>
</evidence>
<dbReference type="Pfam" id="PF08241">
    <property type="entry name" value="Methyltransf_11"/>
    <property type="match status" value="1"/>
</dbReference>
<sequence>MADGQINDGSSVQYGKTQYWDERYTEDPAQFDWRGGRACAVPDGRLVDISLVVVKQMLETYKDSGLKGLKFIHGNACSLEFPDESFDGAIAKATMDVLMCGEGSTSNVYAMCHEVSRVLRPGGVFFVVSHDPGYLQYLDPEQANREFGWKVTMDQIPKPVMNPKNPAVDEKGRPLYHYVYICKKKLSEHGAS</sequence>